<evidence type="ECO:0000313" key="2">
    <source>
        <dbReference type="EMBL" id="KKM19604.1"/>
    </source>
</evidence>
<keyword evidence="1" id="KW-0472">Membrane</keyword>
<dbReference type="EMBL" id="LAZR01013949">
    <property type="protein sequence ID" value="KKM19604.1"/>
    <property type="molecule type" value="Genomic_DNA"/>
</dbReference>
<accession>A0A0F9IIN0</accession>
<proteinExistence type="predicted"/>
<keyword evidence="1" id="KW-0812">Transmembrane</keyword>
<feature type="transmembrane region" description="Helical" evidence="1">
    <location>
        <begin position="6"/>
        <end position="24"/>
    </location>
</feature>
<organism evidence="2">
    <name type="scientific">marine sediment metagenome</name>
    <dbReference type="NCBI Taxonomy" id="412755"/>
    <lineage>
        <taxon>unclassified sequences</taxon>
        <taxon>metagenomes</taxon>
        <taxon>ecological metagenomes</taxon>
    </lineage>
</organism>
<keyword evidence="1" id="KW-1133">Transmembrane helix</keyword>
<name>A0A0F9IIN0_9ZZZZ</name>
<dbReference type="AlphaFoldDB" id="A0A0F9IIN0"/>
<comment type="caution">
    <text evidence="2">The sequence shown here is derived from an EMBL/GenBank/DDBJ whole genome shotgun (WGS) entry which is preliminary data.</text>
</comment>
<protein>
    <submittedName>
        <fullName evidence="2">Uncharacterized protein</fullName>
    </submittedName>
</protein>
<sequence length="129" mass="14966">MIELIGIIITLTFIACIIVLARRIDKLSSEIYKLKTEQLEPTYRAVKELPTYQKVQKSFYPTNGEQHTLDELYEIEKKINKIVNTKLPKKKQTERESIKEAEEVATLIATFKKATKQIYPELASHDNNI</sequence>
<evidence type="ECO:0000256" key="1">
    <source>
        <dbReference type="SAM" id="Phobius"/>
    </source>
</evidence>
<gene>
    <name evidence="2" type="ORF">LCGC14_1653910</name>
</gene>
<reference evidence="2" key="1">
    <citation type="journal article" date="2015" name="Nature">
        <title>Complex archaea that bridge the gap between prokaryotes and eukaryotes.</title>
        <authorList>
            <person name="Spang A."/>
            <person name="Saw J.H."/>
            <person name="Jorgensen S.L."/>
            <person name="Zaremba-Niedzwiedzka K."/>
            <person name="Martijn J."/>
            <person name="Lind A.E."/>
            <person name="van Eijk R."/>
            <person name="Schleper C."/>
            <person name="Guy L."/>
            <person name="Ettema T.J."/>
        </authorList>
    </citation>
    <scope>NUCLEOTIDE SEQUENCE</scope>
</reference>